<organism evidence="4 5">
    <name type="scientific">Verruconis gallopava</name>
    <dbReference type="NCBI Taxonomy" id="253628"/>
    <lineage>
        <taxon>Eukaryota</taxon>
        <taxon>Fungi</taxon>
        <taxon>Dikarya</taxon>
        <taxon>Ascomycota</taxon>
        <taxon>Pezizomycotina</taxon>
        <taxon>Dothideomycetes</taxon>
        <taxon>Pleosporomycetidae</taxon>
        <taxon>Venturiales</taxon>
        <taxon>Sympoventuriaceae</taxon>
        <taxon>Verruconis</taxon>
    </lineage>
</organism>
<dbReference type="VEuPathDB" id="FungiDB:PV09_08226"/>
<feature type="compositionally biased region" description="Basic and acidic residues" evidence="2">
    <location>
        <begin position="101"/>
        <end position="113"/>
    </location>
</feature>
<feature type="compositionally biased region" description="Polar residues" evidence="2">
    <location>
        <begin position="1"/>
        <end position="20"/>
    </location>
</feature>
<evidence type="ECO:0000256" key="2">
    <source>
        <dbReference type="SAM" id="MobiDB-lite"/>
    </source>
</evidence>
<dbReference type="InterPro" id="IPR036638">
    <property type="entry name" value="HLH_DNA-bd_sf"/>
</dbReference>
<evidence type="ECO:0000313" key="4">
    <source>
        <dbReference type="EMBL" id="KIW00185.1"/>
    </source>
</evidence>
<keyword evidence="5" id="KW-1185">Reference proteome</keyword>
<dbReference type="PANTHER" id="PTHR47336">
    <property type="entry name" value="TRANSCRIPTION FACTOR HMS1-RELATED"/>
    <property type="match status" value="1"/>
</dbReference>
<dbReference type="InterPro" id="IPR052099">
    <property type="entry name" value="Regulatory_TF_Diverse"/>
</dbReference>
<gene>
    <name evidence="4" type="ORF">PV09_08226</name>
</gene>
<dbReference type="Pfam" id="PF00010">
    <property type="entry name" value="HLH"/>
    <property type="match status" value="1"/>
</dbReference>
<name>A0A0D2A1H7_9PEZI</name>
<dbReference type="AlphaFoldDB" id="A0A0D2A1H7"/>
<dbReference type="Gene3D" id="4.10.280.10">
    <property type="entry name" value="Helix-loop-helix DNA-binding domain"/>
    <property type="match status" value="1"/>
</dbReference>
<dbReference type="InterPro" id="IPR011598">
    <property type="entry name" value="bHLH_dom"/>
</dbReference>
<accession>A0A0D2A1H7</accession>
<dbReference type="GeneID" id="27316199"/>
<dbReference type="PROSITE" id="PS50888">
    <property type="entry name" value="BHLH"/>
    <property type="match status" value="1"/>
</dbReference>
<dbReference type="SMART" id="SM00353">
    <property type="entry name" value="HLH"/>
    <property type="match status" value="1"/>
</dbReference>
<sequence>MPNSMVSSSGKAASAAQNQGFPPVDSILYSPLDDWTHISDYSGTDSYGLQNLFDESPLMSTLERQKTSDSKATSTPSATPSALSGSPSRAHTEIGGWEPAPEPKRTRPSKSDSKSACWTSPLCPAYGKPGPHPDPSTCGGGCGPNIFDDQSMDQWFESLGKTGSTDGAGLLETQITGFTTTSPEPVELALSEEAKSKITTPVKEEEEEEETGPRVSLKRKQKKGSAKRASSEESTTSPDPAPATKPAPAKPSRRQPHNEIEKKYRESINTHLEALKNSLPAFQQPKNQCLQGKGDIEDLAAAPKPSKSIILASAVAHIKKIEKEKRQIEQERNLLKQQVKALQALVKCDDCSLMQYVIRLNGLTLNNGPSNGCAGMPPRI</sequence>
<reference evidence="4 5" key="1">
    <citation type="submission" date="2015-01" db="EMBL/GenBank/DDBJ databases">
        <title>The Genome Sequence of Ochroconis gallopava CBS43764.</title>
        <authorList>
            <consortium name="The Broad Institute Genomics Platform"/>
            <person name="Cuomo C."/>
            <person name="de Hoog S."/>
            <person name="Gorbushina A."/>
            <person name="Stielow B."/>
            <person name="Teixiera M."/>
            <person name="Abouelleil A."/>
            <person name="Chapman S.B."/>
            <person name="Priest M."/>
            <person name="Young S.K."/>
            <person name="Wortman J."/>
            <person name="Nusbaum C."/>
            <person name="Birren B."/>
        </authorList>
    </citation>
    <scope>NUCLEOTIDE SEQUENCE [LARGE SCALE GENOMIC DNA]</scope>
    <source>
        <strain evidence="4 5">CBS 43764</strain>
    </source>
</reference>
<dbReference type="RefSeq" id="XP_016210054.1">
    <property type="nucleotide sequence ID" value="XM_016362089.1"/>
</dbReference>
<evidence type="ECO:0000313" key="5">
    <source>
        <dbReference type="Proteomes" id="UP000053259"/>
    </source>
</evidence>
<feature type="domain" description="BHLH" evidence="3">
    <location>
        <begin position="252"/>
        <end position="321"/>
    </location>
</feature>
<evidence type="ECO:0000256" key="1">
    <source>
        <dbReference type="SAM" id="Coils"/>
    </source>
</evidence>
<keyword evidence="1" id="KW-0175">Coiled coil</keyword>
<dbReference type="GO" id="GO:0046983">
    <property type="term" value="F:protein dimerization activity"/>
    <property type="evidence" value="ECO:0007669"/>
    <property type="project" value="InterPro"/>
</dbReference>
<dbReference type="OrthoDB" id="2133190at2759"/>
<dbReference type="STRING" id="253628.A0A0D2A1H7"/>
<feature type="compositionally biased region" description="Low complexity" evidence="2">
    <location>
        <begin position="70"/>
        <end position="88"/>
    </location>
</feature>
<feature type="region of interest" description="Disordered" evidence="2">
    <location>
        <begin position="1"/>
        <end position="27"/>
    </location>
</feature>
<dbReference type="Proteomes" id="UP000053259">
    <property type="component" value="Unassembled WGS sequence"/>
</dbReference>
<evidence type="ECO:0000259" key="3">
    <source>
        <dbReference type="PROSITE" id="PS50888"/>
    </source>
</evidence>
<dbReference type="SUPFAM" id="SSF47459">
    <property type="entry name" value="HLH, helix-loop-helix DNA-binding domain"/>
    <property type="match status" value="1"/>
</dbReference>
<feature type="compositionally biased region" description="Polar residues" evidence="2">
    <location>
        <begin position="173"/>
        <end position="183"/>
    </location>
</feature>
<feature type="region of interest" description="Disordered" evidence="2">
    <location>
        <begin position="58"/>
        <end position="257"/>
    </location>
</feature>
<dbReference type="HOGENOM" id="CLU_728037_0_0_1"/>
<feature type="coiled-coil region" evidence="1">
    <location>
        <begin position="311"/>
        <end position="345"/>
    </location>
</feature>
<protein>
    <recommendedName>
        <fullName evidence="3">BHLH domain-containing protein</fullName>
    </recommendedName>
</protein>
<dbReference type="CDD" id="cd11395">
    <property type="entry name" value="bHLHzip_SREBP_like"/>
    <property type="match status" value="1"/>
</dbReference>
<proteinExistence type="predicted"/>
<dbReference type="PANTHER" id="PTHR47336:SF2">
    <property type="entry name" value="TRANSCRIPTION FACTOR HMS1-RELATED"/>
    <property type="match status" value="1"/>
</dbReference>
<dbReference type="InParanoid" id="A0A0D2A1H7"/>
<feature type="compositionally biased region" description="Basic residues" evidence="2">
    <location>
        <begin position="216"/>
        <end position="226"/>
    </location>
</feature>
<feature type="compositionally biased region" description="Pro residues" evidence="2">
    <location>
        <begin position="239"/>
        <end position="249"/>
    </location>
</feature>
<dbReference type="EMBL" id="KN847566">
    <property type="protein sequence ID" value="KIW00185.1"/>
    <property type="molecule type" value="Genomic_DNA"/>
</dbReference>